<evidence type="ECO:0000256" key="2">
    <source>
        <dbReference type="ARBA" id="ARBA00022723"/>
    </source>
</evidence>
<dbReference type="AlphaFoldDB" id="A0A803MIN0"/>
<evidence type="ECO:0000313" key="12">
    <source>
        <dbReference type="EnsemblPlants" id="AUR62030126-RA:cds"/>
    </source>
</evidence>
<dbReference type="PROSITE" id="PS50172">
    <property type="entry name" value="BRCT"/>
    <property type="match status" value="2"/>
</dbReference>
<reference evidence="12" key="2">
    <citation type="submission" date="2021-03" db="UniProtKB">
        <authorList>
            <consortium name="EnsemblPlants"/>
        </authorList>
    </citation>
    <scope>IDENTIFICATION</scope>
</reference>
<dbReference type="PANTHER" id="PTHR13763">
    <property type="entry name" value="BREAST CANCER TYPE 1 SUSCEPTIBILITY PROTEIN BRCA1"/>
    <property type="match status" value="1"/>
</dbReference>
<accession>A0A803MIN0</accession>
<organism evidence="12 13">
    <name type="scientific">Chenopodium quinoa</name>
    <name type="common">Quinoa</name>
    <dbReference type="NCBI Taxonomy" id="63459"/>
    <lineage>
        <taxon>Eukaryota</taxon>
        <taxon>Viridiplantae</taxon>
        <taxon>Streptophyta</taxon>
        <taxon>Embryophyta</taxon>
        <taxon>Tracheophyta</taxon>
        <taxon>Spermatophyta</taxon>
        <taxon>Magnoliopsida</taxon>
        <taxon>eudicotyledons</taxon>
        <taxon>Gunneridae</taxon>
        <taxon>Pentapetalae</taxon>
        <taxon>Caryophyllales</taxon>
        <taxon>Chenopodiaceae</taxon>
        <taxon>Chenopodioideae</taxon>
        <taxon>Atripliceae</taxon>
        <taxon>Chenopodium</taxon>
    </lineage>
</organism>
<keyword evidence="6" id="KW-0862">Zinc</keyword>
<feature type="domain" description="BRCT" evidence="10">
    <location>
        <begin position="704"/>
        <end position="779"/>
    </location>
</feature>
<keyword evidence="4" id="KW-0227">DNA damage</keyword>
<evidence type="ECO:0000256" key="1">
    <source>
        <dbReference type="ARBA" id="ARBA00004123"/>
    </source>
</evidence>
<evidence type="ECO:0000256" key="4">
    <source>
        <dbReference type="ARBA" id="ARBA00022763"/>
    </source>
</evidence>
<dbReference type="CDD" id="cd17734">
    <property type="entry name" value="BRCT_Bard1_rpt1"/>
    <property type="match status" value="1"/>
</dbReference>
<dbReference type="Pfam" id="PF13771">
    <property type="entry name" value="zf-HC5HC2H"/>
    <property type="match status" value="1"/>
</dbReference>
<evidence type="ECO:0000256" key="9">
    <source>
        <dbReference type="SAM" id="MobiDB-lite"/>
    </source>
</evidence>
<evidence type="ECO:0000313" key="13">
    <source>
        <dbReference type="Proteomes" id="UP000596660"/>
    </source>
</evidence>
<keyword evidence="7" id="KW-0234">DNA repair</keyword>
<protein>
    <submittedName>
        <fullName evidence="12">Uncharacterized protein</fullName>
    </submittedName>
</protein>
<feature type="region of interest" description="Disordered" evidence="9">
    <location>
        <begin position="298"/>
        <end position="321"/>
    </location>
</feature>
<comment type="subcellular location">
    <subcellularLocation>
        <location evidence="1">Nucleus</location>
    </subcellularLocation>
</comment>
<dbReference type="InterPro" id="IPR001357">
    <property type="entry name" value="BRCT_dom"/>
</dbReference>
<dbReference type="GO" id="GO:0005634">
    <property type="term" value="C:nucleus"/>
    <property type="evidence" value="ECO:0007669"/>
    <property type="project" value="UniProtKB-SubCell"/>
</dbReference>
<keyword evidence="13" id="KW-1185">Reference proteome</keyword>
<keyword evidence="8" id="KW-0539">Nucleus</keyword>
<evidence type="ECO:0000256" key="8">
    <source>
        <dbReference type="ARBA" id="ARBA00023242"/>
    </source>
</evidence>
<dbReference type="GO" id="GO:0045944">
    <property type="term" value="P:positive regulation of transcription by RNA polymerase II"/>
    <property type="evidence" value="ECO:0007669"/>
    <property type="project" value="TreeGrafter"/>
</dbReference>
<dbReference type="SUPFAM" id="SSF52113">
    <property type="entry name" value="BRCT domain"/>
    <property type="match status" value="2"/>
</dbReference>
<dbReference type="PANTHER" id="PTHR13763:SF0">
    <property type="entry name" value="BREAST CANCER TYPE 1 SUSCEPTIBILITY PROTEIN"/>
    <property type="match status" value="1"/>
</dbReference>
<keyword evidence="2" id="KW-0479">Metal-binding</keyword>
<dbReference type="Pfam" id="PF00533">
    <property type="entry name" value="BRCT"/>
    <property type="match status" value="1"/>
</dbReference>
<dbReference type="GO" id="GO:0000724">
    <property type="term" value="P:double-strand break repair via homologous recombination"/>
    <property type="evidence" value="ECO:0007669"/>
    <property type="project" value="TreeGrafter"/>
</dbReference>
<feature type="domain" description="PHD-type" evidence="11">
    <location>
        <begin position="525"/>
        <end position="644"/>
    </location>
</feature>
<dbReference type="Gene3D" id="3.30.40.10">
    <property type="entry name" value="Zinc/RING finger domain, C3HC4 (zinc finger)"/>
    <property type="match status" value="1"/>
</dbReference>
<dbReference type="SMART" id="SM00292">
    <property type="entry name" value="BRCT"/>
    <property type="match status" value="2"/>
</dbReference>
<dbReference type="InterPro" id="IPR031099">
    <property type="entry name" value="BRCA1-associated"/>
</dbReference>
<dbReference type="InterPro" id="IPR036420">
    <property type="entry name" value="BRCT_dom_sf"/>
</dbReference>
<evidence type="ECO:0000259" key="11">
    <source>
        <dbReference type="PROSITE" id="PS51805"/>
    </source>
</evidence>
<feature type="domain" description="BRCT" evidence="10">
    <location>
        <begin position="800"/>
        <end position="914"/>
    </location>
</feature>
<feature type="region of interest" description="Disordered" evidence="9">
    <location>
        <begin position="63"/>
        <end position="127"/>
    </location>
</feature>
<evidence type="ECO:0000256" key="7">
    <source>
        <dbReference type="ARBA" id="ARBA00023204"/>
    </source>
</evidence>
<reference evidence="12" key="1">
    <citation type="journal article" date="2017" name="Nature">
        <title>The genome of Chenopodium quinoa.</title>
        <authorList>
            <person name="Jarvis D.E."/>
            <person name="Ho Y.S."/>
            <person name="Lightfoot D.J."/>
            <person name="Schmoeckel S.M."/>
            <person name="Li B."/>
            <person name="Borm T.J.A."/>
            <person name="Ohyanagi H."/>
            <person name="Mineta K."/>
            <person name="Michell C.T."/>
            <person name="Saber N."/>
            <person name="Kharbatia N.M."/>
            <person name="Rupper R.R."/>
            <person name="Sharp A.R."/>
            <person name="Dally N."/>
            <person name="Boughton B.A."/>
            <person name="Woo Y.H."/>
            <person name="Gao G."/>
            <person name="Schijlen E.G.W.M."/>
            <person name="Guo X."/>
            <person name="Momin A.A."/>
            <person name="Negrao S."/>
            <person name="Al-Babili S."/>
            <person name="Gehring C."/>
            <person name="Roessner U."/>
            <person name="Jung C."/>
            <person name="Murphy K."/>
            <person name="Arold S.T."/>
            <person name="Gojobori T."/>
            <person name="van der Linden C.G."/>
            <person name="van Loo E.N."/>
            <person name="Jellen E.N."/>
            <person name="Maughan P.J."/>
            <person name="Tester M."/>
        </authorList>
    </citation>
    <scope>NUCLEOTIDE SEQUENCE [LARGE SCALE GENOMIC DNA]</scope>
    <source>
        <strain evidence="12">cv. PI 614886</strain>
    </source>
</reference>
<evidence type="ECO:0000259" key="10">
    <source>
        <dbReference type="PROSITE" id="PS50172"/>
    </source>
</evidence>
<evidence type="ECO:0000256" key="3">
    <source>
        <dbReference type="ARBA" id="ARBA00022737"/>
    </source>
</evidence>
<dbReference type="PROSITE" id="PS51805">
    <property type="entry name" value="EPHD"/>
    <property type="match status" value="1"/>
</dbReference>
<dbReference type="EnsemblPlants" id="AUR62030126-RA">
    <property type="protein sequence ID" value="AUR62030126-RA:cds"/>
    <property type="gene ID" value="AUR62030126"/>
</dbReference>
<sequence>MTFSKRALPSCAAEIRPAPHMDNLVNIYKNMEVASGVTLFLSQSGPLTKLADAKVQANGDLDAMRDTGEETPKTVRCQRTGRVNSVASKVDPKRSGRNRGKSSFATNKRVQVPHSPTTESPAKQEKDGLVQNKVINNHINKCSTFPSEHQLSTEKERSHMSPFFWLREVESSSPQTDEDQTLTCTPMKAPSFSDLKDSDDDVPAEKYVEEEPLSKCNRDIYDSEMFEWTQRECSPELCSSPIKKQVEETDSNTMHGKKVEAASRDAASGSKMIIENLANVNRQEKNSIMDKELPNNAYPRTKVEDSQNGCKPSYKRGKKVSKDWQKNKMEVREALNGSKPPGEFMQCQVGTENVLESAKASGTSKTRRIKSFDTILKEINGNAPAKFPDASRNKRGTMKDKKLGNLKRKYDSIEHIHDGDSVKRKKQKKILAQSDIIRGKSIVSNNKPTKISQLTCEPEQEVSVNGNLIRNADDGGENVQLKVAEQAEGCALGKSNNDNSGNSLKKGKVYCQKDIPALRKCDRVSIQCAFCHSAEETEASGEMAHYSEGRPVLANHSEGSVIRSHKNCTEWAPNVYFYDNIAVNLEEELTRSRRIKCSLCGVKGAALGCYEKSCRKSFHVPCAKKLQECRWDADHFVILCPLHASSKLPCELPITQVRKCNQKGKPPCQRPHAAVRHVTSINRWDSDRPAEKVVLCCSALATVDKEAVSELAKSSGAEVLGHWNPNVTHVIASTNENGACKRTLKVMMGILEGKWILSIKWVQACLEAKRLIEEAPYEITCDIHGVRDGPRLGRIRLLNKQPKLFAGFNFYFTVDFEPSYKGYLQDLVTAAGGTVLHRKPIAETYQIGASPSPASSTIIVYSIELPANCDLRKKNIILESRRSDAEALGNSSVAKLASNSWVLNCIAGHKLQDL</sequence>
<name>A0A803MIN0_CHEQI</name>
<feature type="region of interest" description="Disordered" evidence="9">
    <location>
        <begin position="170"/>
        <end position="200"/>
    </location>
</feature>
<feature type="compositionally biased region" description="Polar residues" evidence="9">
    <location>
        <begin position="101"/>
        <end position="121"/>
    </location>
</feature>
<evidence type="ECO:0000256" key="5">
    <source>
        <dbReference type="ARBA" id="ARBA00022771"/>
    </source>
</evidence>
<dbReference type="OMA" id="CHSADIT"/>
<keyword evidence="3" id="KW-0677">Repeat</keyword>
<dbReference type="Gramene" id="AUR62030126-RA">
    <property type="protein sequence ID" value="AUR62030126-RA:cds"/>
    <property type="gene ID" value="AUR62030126"/>
</dbReference>
<proteinExistence type="predicted"/>
<dbReference type="Gene3D" id="3.40.50.10190">
    <property type="entry name" value="BRCT domain"/>
    <property type="match status" value="2"/>
</dbReference>
<dbReference type="InterPro" id="IPR034732">
    <property type="entry name" value="EPHD"/>
</dbReference>
<dbReference type="GO" id="GO:0008270">
    <property type="term" value="F:zinc ion binding"/>
    <property type="evidence" value="ECO:0007669"/>
    <property type="project" value="UniProtKB-KW"/>
</dbReference>
<dbReference type="InterPro" id="IPR013083">
    <property type="entry name" value="Znf_RING/FYVE/PHD"/>
</dbReference>
<feature type="compositionally biased region" description="Basic and acidic residues" evidence="9">
    <location>
        <begin position="63"/>
        <end position="73"/>
    </location>
</feature>
<dbReference type="GO" id="GO:0004842">
    <property type="term" value="F:ubiquitin-protein transferase activity"/>
    <property type="evidence" value="ECO:0007669"/>
    <property type="project" value="TreeGrafter"/>
</dbReference>
<dbReference type="FunFam" id="3.40.50.10190:FF:000006">
    <property type="entry name" value="Breast cancer type 1 susceptibility protein homolog"/>
    <property type="match status" value="1"/>
</dbReference>
<keyword evidence="5" id="KW-0863">Zinc-finger</keyword>
<evidence type="ECO:0000256" key="6">
    <source>
        <dbReference type="ARBA" id="ARBA00022833"/>
    </source>
</evidence>
<dbReference type="Proteomes" id="UP000596660">
    <property type="component" value="Unplaced"/>
</dbReference>